<evidence type="ECO:0000256" key="4">
    <source>
        <dbReference type="SAM" id="Phobius"/>
    </source>
</evidence>
<dbReference type="PANTHER" id="PTHR24171:SF9">
    <property type="entry name" value="ANKYRIN REPEAT DOMAIN-CONTAINING PROTEIN 39"/>
    <property type="match status" value="1"/>
</dbReference>
<gene>
    <name evidence="5" type="ORF">KP79_PYT17919</name>
</gene>
<evidence type="ECO:0000256" key="2">
    <source>
        <dbReference type="ARBA" id="ARBA00023043"/>
    </source>
</evidence>
<protein>
    <submittedName>
        <fullName evidence="5">Sex-determining protein fem-1</fullName>
    </submittedName>
</protein>
<dbReference type="PROSITE" id="PS50088">
    <property type="entry name" value="ANK_REPEAT"/>
    <property type="match status" value="1"/>
</dbReference>
<keyword evidence="2 3" id="KW-0040">ANK repeat</keyword>
<evidence type="ECO:0000313" key="5">
    <source>
        <dbReference type="EMBL" id="OWF54941.1"/>
    </source>
</evidence>
<reference evidence="5 6" key="1">
    <citation type="journal article" date="2017" name="Nat. Ecol. Evol.">
        <title>Scallop genome provides insights into evolution of bilaterian karyotype and development.</title>
        <authorList>
            <person name="Wang S."/>
            <person name="Zhang J."/>
            <person name="Jiao W."/>
            <person name="Li J."/>
            <person name="Xun X."/>
            <person name="Sun Y."/>
            <person name="Guo X."/>
            <person name="Huan P."/>
            <person name="Dong B."/>
            <person name="Zhang L."/>
            <person name="Hu X."/>
            <person name="Sun X."/>
            <person name="Wang J."/>
            <person name="Zhao C."/>
            <person name="Wang Y."/>
            <person name="Wang D."/>
            <person name="Huang X."/>
            <person name="Wang R."/>
            <person name="Lv J."/>
            <person name="Li Y."/>
            <person name="Zhang Z."/>
            <person name="Liu B."/>
            <person name="Lu W."/>
            <person name="Hui Y."/>
            <person name="Liang J."/>
            <person name="Zhou Z."/>
            <person name="Hou R."/>
            <person name="Li X."/>
            <person name="Liu Y."/>
            <person name="Li H."/>
            <person name="Ning X."/>
            <person name="Lin Y."/>
            <person name="Zhao L."/>
            <person name="Xing Q."/>
            <person name="Dou J."/>
            <person name="Li Y."/>
            <person name="Mao J."/>
            <person name="Guo H."/>
            <person name="Dou H."/>
            <person name="Li T."/>
            <person name="Mu C."/>
            <person name="Jiang W."/>
            <person name="Fu Q."/>
            <person name="Fu X."/>
            <person name="Miao Y."/>
            <person name="Liu J."/>
            <person name="Yu Q."/>
            <person name="Li R."/>
            <person name="Liao H."/>
            <person name="Li X."/>
            <person name="Kong Y."/>
            <person name="Jiang Z."/>
            <person name="Chourrout D."/>
            <person name="Li R."/>
            <person name="Bao Z."/>
        </authorList>
    </citation>
    <scope>NUCLEOTIDE SEQUENCE [LARGE SCALE GENOMIC DNA]</scope>
    <source>
        <strain evidence="5 6">PY_sf001</strain>
    </source>
</reference>
<keyword evidence="1" id="KW-0677">Repeat</keyword>
<dbReference type="Proteomes" id="UP000242188">
    <property type="component" value="Unassembled WGS sequence"/>
</dbReference>
<dbReference type="AlphaFoldDB" id="A0A210R215"/>
<dbReference type="SMART" id="SM00248">
    <property type="entry name" value="ANK"/>
    <property type="match status" value="4"/>
</dbReference>
<dbReference type="InterPro" id="IPR002110">
    <property type="entry name" value="Ankyrin_rpt"/>
</dbReference>
<dbReference type="PROSITE" id="PS50297">
    <property type="entry name" value="ANK_REP_REGION"/>
    <property type="match status" value="1"/>
</dbReference>
<sequence>MDMIASLVNGGWDFSLESWINNETSNWIYSQLPNPYPNLRNETWIETDLLWSLCCKQSWQIQLCVPLIIIIILIIFIHLRYSRKGESSRTSAATNIPDVSNWSVFDLAKTAYQPGHTEAIMMLVDQFGYDVNYVIPSTGLSLFLCTCLSGERAAIQYMLKKGADVGSTSQDGDTPLYLATFGILNSAMPDVAVIMDLIEAGCDVNKANSRGYTPLHRAASKGSVPVIKCLLLYGADPYQASQAGVLPIGNAINAGNLQAAEFLKIHIDNPHVWEVVDPHTPPRIQLGLQSPQRKHLVESSRPNKTFSILT</sequence>
<feature type="repeat" description="ANK" evidence="3">
    <location>
        <begin position="210"/>
        <end position="242"/>
    </location>
</feature>
<dbReference type="PANTHER" id="PTHR24171">
    <property type="entry name" value="ANKYRIN REPEAT DOMAIN-CONTAINING PROTEIN 39-RELATED"/>
    <property type="match status" value="1"/>
</dbReference>
<organism evidence="5 6">
    <name type="scientific">Mizuhopecten yessoensis</name>
    <name type="common">Japanese scallop</name>
    <name type="synonym">Patinopecten yessoensis</name>
    <dbReference type="NCBI Taxonomy" id="6573"/>
    <lineage>
        <taxon>Eukaryota</taxon>
        <taxon>Metazoa</taxon>
        <taxon>Spiralia</taxon>
        <taxon>Lophotrochozoa</taxon>
        <taxon>Mollusca</taxon>
        <taxon>Bivalvia</taxon>
        <taxon>Autobranchia</taxon>
        <taxon>Pteriomorphia</taxon>
        <taxon>Pectinida</taxon>
        <taxon>Pectinoidea</taxon>
        <taxon>Pectinidae</taxon>
        <taxon>Mizuhopecten</taxon>
    </lineage>
</organism>
<dbReference type="EMBL" id="NEDP02000798">
    <property type="protein sequence ID" value="OWF54941.1"/>
    <property type="molecule type" value="Genomic_DNA"/>
</dbReference>
<comment type="caution">
    <text evidence="5">The sequence shown here is derived from an EMBL/GenBank/DDBJ whole genome shotgun (WGS) entry which is preliminary data.</text>
</comment>
<keyword evidence="6" id="KW-1185">Reference proteome</keyword>
<dbReference type="Gene3D" id="1.25.40.20">
    <property type="entry name" value="Ankyrin repeat-containing domain"/>
    <property type="match status" value="1"/>
</dbReference>
<keyword evidence="4" id="KW-0472">Membrane</keyword>
<proteinExistence type="predicted"/>
<dbReference type="InterPro" id="IPR036770">
    <property type="entry name" value="Ankyrin_rpt-contain_sf"/>
</dbReference>
<keyword evidence="4" id="KW-0812">Transmembrane</keyword>
<dbReference type="OrthoDB" id="194358at2759"/>
<dbReference type="STRING" id="6573.A0A210R215"/>
<evidence type="ECO:0000256" key="1">
    <source>
        <dbReference type="ARBA" id="ARBA00022737"/>
    </source>
</evidence>
<evidence type="ECO:0000256" key="3">
    <source>
        <dbReference type="PROSITE-ProRule" id="PRU00023"/>
    </source>
</evidence>
<feature type="transmembrane region" description="Helical" evidence="4">
    <location>
        <begin position="59"/>
        <end position="79"/>
    </location>
</feature>
<evidence type="ECO:0000313" key="6">
    <source>
        <dbReference type="Proteomes" id="UP000242188"/>
    </source>
</evidence>
<accession>A0A210R215</accession>
<name>A0A210R215_MIZYE</name>
<dbReference type="Pfam" id="PF12796">
    <property type="entry name" value="Ank_2"/>
    <property type="match status" value="1"/>
</dbReference>
<keyword evidence="4" id="KW-1133">Transmembrane helix</keyword>
<dbReference type="SUPFAM" id="SSF48403">
    <property type="entry name" value="Ankyrin repeat"/>
    <property type="match status" value="1"/>
</dbReference>